<gene>
    <name evidence="2" type="ORF">D584_21576</name>
</gene>
<accession>M5JKT3</accession>
<dbReference type="Proteomes" id="UP000011971">
    <property type="component" value="Unassembled WGS sequence"/>
</dbReference>
<feature type="region of interest" description="Disordered" evidence="1">
    <location>
        <begin position="65"/>
        <end position="92"/>
    </location>
</feature>
<sequence>MDAVDGWISDLKAEGEEVGRDAVLFHVARFIEDMIVATSEPGQDRMDANNDLMMELMKGLVPRITEGADDDDEPGIIDVNIGGFPKPKATKH</sequence>
<organism evidence="2 3">
    <name type="scientific">Brucella intermedia M86</name>
    <dbReference type="NCBI Taxonomy" id="1234597"/>
    <lineage>
        <taxon>Bacteria</taxon>
        <taxon>Pseudomonadati</taxon>
        <taxon>Pseudomonadota</taxon>
        <taxon>Alphaproteobacteria</taxon>
        <taxon>Hyphomicrobiales</taxon>
        <taxon>Brucellaceae</taxon>
        <taxon>Brucella/Ochrobactrum group</taxon>
        <taxon>Brucella</taxon>
    </lineage>
</organism>
<reference evidence="2 3" key="1">
    <citation type="journal article" date="2013" name="Gut Pathog.">
        <title>Draft genome of Ochrobactrum intermedium strain M86 isolated from non-ulcer dyspeptic individual from India.</title>
        <authorList>
            <person name="Kulkarni G."/>
            <person name="Dhotre D."/>
            <person name="Dharne M."/>
            <person name="Shetty S."/>
            <person name="Chowdhury S."/>
            <person name="Misra V."/>
            <person name="Misra S."/>
            <person name="Patole M."/>
            <person name="Shouche Y."/>
        </authorList>
    </citation>
    <scope>NUCLEOTIDE SEQUENCE [LARGE SCALE GENOMIC DNA]</scope>
    <source>
        <strain evidence="2 3">M86</strain>
    </source>
</reference>
<dbReference type="AlphaFoldDB" id="M5JKT3"/>
<comment type="caution">
    <text evidence="2">The sequence shown here is derived from an EMBL/GenBank/DDBJ whole genome shotgun (WGS) entry which is preliminary data.</text>
</comment>
<protein>
    <submittedName>
        <fullName evidence="2">Uncharacterized protein</fullName>
    </submittedName>
</protein>
<evidence type="ECO:0000256" key="1">
    <source>
        <dbReference type="SAM" id="MobiDB-lite"/>
    </source>
</evidence>
<dbReference type="PATRIC" id="fig|1234597.4.peg.4452"/>
<name>M5JKT3_9HYPH</name>
<proteinExistence type="predicted"/>
<evidence type="ECO:0000313" key="3">
    <source>
        <dbReference type="Proteomes" id="UP000011971"/>
    </source>
</evidence>
<evidence type="ECO:0000313" key="2">
    <source>
        <dbReference type="EMBL" id="ELT47048.1"/>
    </source>
</evidence>
<dbReference type="EMBL" id="AOGE01000066">
    <property type="protein sequence ID" value="ELT47048.1"/>
    <property type="molecule type" value="Genomic_DNA"/>
</dbReference>